<feature type="transmembrane region" description="Helical" evidence="1">
    <location>
        <begin position="12"/>
        <end position="30"/>
    </location>
</feature>
<evidence type="ECO:0000256" key="1">
    <source>
        <dbReference type="SAM" id="Phobius"/>
    </source>
</evidence>
<sequence>MSLAFSGRLNAVTCIVFICLTTLLVGARFIGKIATHQPLQGADWLCLLALLLFYPFCGLILHHIYYVSNDGAFDTDIAFGFEEFRNVLFVSSPSPHPQASSFSTEFSQQLTSIDLILSYHQWVSSKSLVCNPWGHTRKSHKFSVIGSD</sequence>
<dbReference type="EMBL" id="JAGPNK010000012">
    <property type="protein sequence ID" value="KAH7310521.1"/>
    <property type="molecule type" value="Genomic_DNA"/>
</dbReference>
<keyword evidence="1" id="KW-0812">Transmembrane</keyword>
<gene>
    <name evidence="2" type="ORF">B0I35DRAFT_439215</name>
</gene>
<dbReference type="Proteomes" id="UP000813444">
    <property type="component" value="Unassembled WGS sequence"/>
</dbReference>
<keyword evidence="1" id="KW-1133">Transmembrane helix</keyword>
<reference evidence="2" key="1">
    <citation type="journal article" date="2021" name="Nat. Commun.">
        <title>Genetic determinants of endophytism in the Arabidopsis root mycobiome.</title>
        <authorList>
            <person name="Mesny F."/>
            <person name="Miyauchi S."/>
            <person name="Thiergart T."/>
            <person name="Pickel B."/>
            <person name="Atanasova L."/>
            <person name="Karlsson M."/>
            <person name="Huettel B."/>
            <person name="Barry K.W."/>
            <person name="Haridas S."/>
            <person name="Chen C."/>
            <person name="Bauer D."/>
            <person name="Andreopoulos W."/>
            <person name="Pangilinan J."/>
            <person name="LaButti K."/>
            <person name="Riley R."/>
            <person name="Lipzen A."/>
            <person name="Clum A."/>
            <person name="Drula E."/>
            <person name="Henrissat B."/>
            <person name="Kohler A."/>
            <person name="Grigoriev I.V."/>
            <person name="Martin F.M."/>
            <person name="Hacquard S."/>
        </authorList>
    </citation>
    <scope>NUCLEOTIDE SEQUENCE</scope>
    <source>
        <strain evidence="2">MPI-CAGE-CH-0235</strain>
    </source>
</reference>
<name>A0A8K0WP30_9HYPO</name>
<keyword evidence="1" id="KW-0472">Membrane</keyword>
<feature type="transmembrane region" description="Helical" evidence="1">
    <location>
        <begin position="42"/>
        <end position="61"/>
    </location>
</feature>
<organism evidence="2 3">
    <name type="scientific">Stachybotrys elegans</name>
    <dbReference type="NCBI Taxonomy" id="80388"/>
    <lineage>
        <taxon>Eukaryota</taxon>
        <taxon>Fungi</taxon>
        <taxon>Dikarya</taxon>
        <taxon>Ascomycota</taxon>
        <taxon>Pezizomycotina</taxon>
        <taxon>Sordariomycetes</taxon>
        <taxon>Hypocreomycetidae</taxon>
        <taxon>Hypocreales</taxon>
        <taxon>Stachybotryaceae</taxon>
        <taxon>Stachybotrys</taxon>
    </lineage>
</organism>
<keyword evidence="3" id="KW-1185">Reference proteome</keyword>
<protein>
    <submittedName>
        <fullName evidence="2">Uncharacterized protein</fullName>
    </submittedName>
</protein>
<dbReference type="AlphaFoldDB" id="A0A8K0WP30"/>
<proteinExistence type="predicted"/>
<comment type="caution">
    <text evidence="2">The sequence shown here is derived from an EMBL/GenBank/DDBJ whole genome shotgun (WGS) entry which is preliminary data.</text>
</comment>
<accession>A0A8K0WP30</accession>
<evidence type="ECO:0000313" key="2">
    <source>
        <dbReference type="EMBL" id="KAH7310521.1"/>
    </source>
</evidence>
<evidence type="ECO:0000313" key="3">
    <source>
        <dbReference type="Proteomes" id="UP000813444"/>
    </source>
</evidence>